<dbReference type="InterPro" id="IPR027843">
    <property type="entry name" value="DUF4440"/>
</dbReference>
<proteinExistence type="predicted"/>
<dbReference type="SUPFAM" id="SSF54427">
    <property type="entry name" value="NTF2-like"/>
    <property type="match status" value="1"/>
</dbReference>
<dbReference type="AlphaFoldDB" id="A0AAV2VSK3"/>
<dbReference type="InterPro" id="IPR032710">
    <property type="entry name" value="NTF2-like_dom_sf"/>
</dbReference>
<gene>
    <name evidence="2" type="ORF">VIBNISOn1_30082</name>
</gene>
<evidence type="ECO:0000313" key="2">
    <source>
        <dbReference type="EMBL" id="CCO47390.1"/>
    </source>
</evidence>
<dbReference type="Proteomes" id="UP000018211">
    <property type="component" value="Unassembled WGS sequence"/>
</dbReference>
<comment type="caution">
    <text evidence="2">The sequence shown here is derived from an EMBL/GenBank/DDBJ whole genome shotgun (WGS) entry which is preliminary data.</text>
</comment>
<protein>
    <recommendedName>
        <fullName evidence="1">DUF4440 domain-containing protein</fullName>
    </recommendedName>
</protein>
<dbReference type="Gene3D" id="3.10.450.50">
    <property type="match status" value="1"/>
</dbReference>
<evidence type="ECO:0000259" key="1">
    <source>
        <dbReference type="Pfam" id="PF14534"/>
    </source>
</evidence>
<evidence type="ECO:0000313" key="3">
    <source>
        <dbReference type="Proteomes" id="UP000018211"/>
    </source>
</evidence>
<accession>A0AAV2VSK3</accession>
<feature type="domain" description="DUF4440" evidence="1">
    <location>
        <begin position="5"/>
        <end position="109"/>
    </location>
</feature>
<name>A0AAV2VSK3_9VIBR</name>
<dbReference type="EMBL" id="CAOF01000120">
    <property type="protein sequence ID" value="CCO47390.1"/>
    <property type="molecule type" value="Genomic_DNA"/>
</dbReference>
<dbReference type="Pfam" id="PF14534">
    <property type="entry name" value="DUF4440"/>
    <property type="match status" value="1"/>
</dbReference>
<organism evidence="2 3">
    <name type="scientific">Vibrio nigripulchritudo SOn1</name>
    <dbReference type="NCBI Taxonomy" id="1238450"/>
    <lineage>
        <taxon>Bacteria</taxon>
        <taxon>Pseudomonadati</taxon>
        <taxon>Pseudomonadota</taxon>
        <taxon>Gammaproteobacteria</taxon>
        <taxon>Vibrionales</taxon>
        <taxon>Vibrionaceae</taxon>
        <taxon>Vibrio</taxon>
    </lineage>
</organism>
<sequence>MDILIEQEKALHQPGVRKNGEEIHRLLHPEFVEVGKSGVTYNFEDMLKNMEQEPDIQPPVHSQDFVCMTLKPSVQMLLYKTALINEQGEYFDHAKRSSIWMFTGESWQLVYHQGTLCEAFEVTQ</sequence>
<reference evidence="2 3" key="1">
    <citation type="journal article" date="2013" name="ISME J.">
        <title>Comparative genomics of pathogenic lineages of Vibrio nigripulchritudo identifies virulence-associated traits.</title>
        <authorList>
            <person name="Goudenege D."/>
            <person name="Labreuche Y."/>
            <person name="Krin E."/>
            <person name="Ansquer D."/>
            <person name="Mangenot S."/>
            <person name="Calteau A."/>
            <person name="Medigue C."/>
            <person name="Mazel D."/>
            <person name="Polz M.F."/>
            <person name="Le Roux F."/>
        </authorList>
    </citation>
    <scope>NUCLEOTIDE SEQUENCE [LARGE SCALE GENOMIC DNA]</scope>
    <source>
        <strain evidence="2 3">SOn1</strain>
    </source>
</reference>
<dbReference type="RefSeq" id="WP_022612219.1">
    <property type="nucleotide sequence ID" value="NZ_LK391965.1"/>
</dbReference>